<evidence type="ECO:0000256" key="2">
    <source>
        <dbReference type="SAM" id="SignalP"/>
    </source>
</evidence>
<gene>
    <name evidence="4" type="ORF">PDEL0327_LOCUS123</name>
</gene>
<dbReference type="EMBL" id="HBFG01000181">
    <property type="protein sequence ID" value="CAD8728194.1"/>
    <property type="molecule type" value="Transcribed_RNA"/>
</dbReference>
<dbReference type="PROSITE" id="PS50106">
    <property type="entry name" value="PDZ"/>
    <property type="match status" value="1"/>
</dbReference>
<organism evidence="4">
    <name type="scientific">Pseudo-nitzschia delicatissima</name>
    <dbReference type="NCBI Taxonomy" id="44447"/>
    <lineage>
        <taxon>Eukaryota</taxon>
        <taxon>Sar</taxon>
        <taxon>Stramenopiles</taxon>
        <taxon>Ochrophyta</taxon>
        <taxon>Bacillariophyta</taxon>
        <taxon>Bacillariophyceae</taxon>
        <taxon>Bacillariophycidae</taxon>
        <taxon>Bacillariales</taxon>
        <taxon>Bacillariaceae</taxon>
        <taxon>Pseudo-nitzschia</taxon>
    </lineage>
</organism>
<feature type="signal peptide" evidence="2">
    <location>
        <begin position="1"/>
        <end position="19"/>
    </location>
</feature>
<feature type="compositionally biased region" description="Low complexity" evidence="1">
    <location>
        <begin position="280"/>
        <end position="294"/>
    </location>
</feature>
<protein>
    <recommendedName>
        <fullName evidence="3">PDZ domain-containing protein</fullName>
    </recommendedName>
</protein>
<evidence type="ECO:0000256" key="1">
    <source>
        <dbReference type="SAM" id="MobiDB-lite"/>
    </source>
</evidence>
<feature type="region of interest" description="Disordered" evidence="1">
    <location>
        <begin position="31"/>
        <end position="52"/>
    </location>
</feature>
<name>A0A7S0T7Y8_9STRA</name>
<dbReference type="InterPro" id="IPR001478">
    <property type="entry name" value="PDZ"/>
</dbReference>
<evidence type="ECO:0000259" key="3">
    <source>
        <dbReference type="PROSITE" id="PS50106"/>
    </source>
</evidence>
<feature type="region of interest" description="Disordered" evidence="1">
    <location>
        <begin position="262"/>
        <end position="311"/>
    </location>
</feature>
<dbReference type="AlphaFoldDB" id="A0A7S0T7Y8"/>
<dbReference type="SUPFAM" id="SSF50156">
    <property type="entry name" value="PDZ domain-like"/>
    <property type="match status" value="1"/>
</dbReference>
<accession>A0A7S0T7Y8</accession>
<dbReference type="Pfam" id="PF00595">
    <property type="entry name" value="PDZ"/>
    <property type="match status" value="1"/>
</dbReference>
<dbReference type="Gene3D" id="2.30.42.10">
    <property type="match status" value="1"/>
</dbReference>
<sequence>MLSFWVFSVVSCIVSNAFAFTSIADYQSTPPLGPRSRTVRERSIENGTPGSRSMLGQCEQDFPRNVALQMATELKFTDDENGMTNSTTELSSKVETVFPKAEILTITMDDHIPLGCTVEESLHEDDDFIFISKLTQDGNAEGAGLKVGDVIVGVTGLFGDLICTLETDAEKIKRLVSAVAEEAPLQIQVARGTDVLERHESTIVDVCNGSGASEKEVQECVVDFISGGYDYSVDNVEDVAPECDENDDAECLIDDMMNLWADELPPPSTTSGISAETVQKTSKPKPWSSRSSPSGTWVRDPKTGKMRNIDA</sequence>
<feature type="domain" description="PDZ" evidence="3">
    <location>
        <begin position="103"/>
        <end position="191"/>
    </location>
</feature>
<reference evidence="4" key="1">
    <citation type="submission" date="2021-01" db="EMBL/GenBank/DDBJ databases">
        <authorList>
            <person name="Corre E."/>
            <person name="Pelletier E."/>
            <person name="Niang G."/>
            <person name="Scheremetjew M."/>
            <person name="Finn R."/>
            <person name="Kale V."/>
            <person name="Holt S."/>
            <person name="Cochrane G."/>
            <person name="Meng A."/>
            <person name="Brown T."/>
            <person name="Cohen L."/>
        </authorList>
    </citation>
    <scope>NUCLEOTIDE SEQUENCE</scope>
    <source>
        <strain evidence="4">B596</strain>
    </source>
</reference>
<feature type="compositionally biased region" description="Basic and acidic residues" evidence="1">
    <location>
        <begin position="299"/>
        <end position="311"/>
    </location>
</feature>
<proteinExistence type="predicted"/>
<feature type="compositionally biased region" description="Polar residues" evidence="1">
    <location>
        <begin position="269"/>
        <end position="279"/>
    </location>
</feature>
<feature type="chain" id="PRO_5030622537" description="PDZ domain-containing protein" evidence="2">
    <location>
        <begin position="20"/>
        <end position="311"/>
    </location>
</feature>
<dbReference type="InterPro" id="IPR036034">
    <property type="entry name" value="PDZ_sf"/>
</dbReference>
<keyword evidence="2" id="KW-0732">Signal</keyword>
<evidence type="ECO:0000313" key="4">
    <source>
        <dbReference type="EMBL" id="CAD8728194.1"/>
    </source>
</evidence>
<dbReference type="SMART" id="SM00228">
    <property type="entry name" value="PDZ"/>
    <property type="match status" value="1"/>
</dbReference>